<dbReference type="Pfam" id="PF00155">
    <property type="entry name" value="Aminotran_1_2"/>
    <property type="match status" value="1"/>
</dbReference>
<comment type="similarity">
    <text evidence="1">Belongs to the class-I pyridoxal-phosphate-dependent aminotransferase family.</text>
</comment>
<dbReference type="GO" id="GO:0006520">
    <property type="term" value="P:amino acid metabolic process"/>
    <property type="evidence" value="ECO:0007669"/>
    <property type="project" value="TreeGrafter"/>
</dbReference>
<dbReference type="GO" id="GO:0008483">
    <property type="term" value="F:transaminase activity"/>
    <property type="evidence" value="ECO:0007669"/>
    <property type="project" value="TreeGrafter"/>
</dbReference>
<dbReference type="Gene3D" id="3.40.640.10">
    <property type="entry name" value="Type I PLP-dependent aspartate aminotransferase-like (Major domain)"/>
    <property type="match status" value="1"/>
</dbReference>
<dbReference type="InterPro" id="IPR015421">
    <property type="entry name" value="PyrdxlP-dep_Trfase_major"/>
</dbReference>
<dbReference type="CDD" id="cd00609">
    <property type="entry name" value="AAT_like"/>
    <property type="match status" value="1"/>
</dbReference>
<sequence length="478" mass="52550">MGNDADEKRTLTRKPTQAFCCVGVSNRCSCASCTDLTVYFPAFNKAKEDLFDKDTNPNGYIPMCVAENRVMRDELEAKFREVFRDLSEMDKFPRTDLFDYGSWTGTHEMKEAVVKAVTGYLAPPTAIADIVGCHKGVDIPLIAEDVLCVTNGCGPAINLLAFGLADRSGKECFLSTTPGYPVFATDCGLQAGVPVVSTVKTSIDTGFAISISALEKAYGDCVADGYHPRALITVNPGNPTGSVATGEELRAVRTWCADKDMWWISDEIYACGTHNDSPRPHVSALNLPLLEGDRDPATIVLWGFSKDLGLSGMRLGFGLTLPRQRGSDCVATLEHASDKLYGMFCAVSPVAQLFCARLLGDTEWLGTFFDRYRERLTACKIILCEGLTKLGIPYFKPYGAIFLWADLSEFTGTSSRADFDLFDTLQSDPYRLVVTPGSCFFSDKPGMVRLCYAWMSEGEEACKEVIRRLSTFVADHRR</sequence>
<dbReference type="InterPro" id="IPR004838">
    <property type="entry name" value="NHTrfase_class1_PyrdxlP-BS"/>
</dbReference>
<feature type="domain" description="Aminotransferase class I/classII large" evidence="3">
    <location>
        <begin position="125"/>
        <end position="459"/>
    </location>
</feature>
<gene>
    <name evidence="4" type="ORF">FOL47_006255</name>
</gene>
<evidence type="ECO:0000259" key="3">
    <source>
        <dbReference type="Pfam" id="PF00155"/>
    </source>
</evidence>
<organism evidence="4 5">
    <name type="scientific">Perkinsus chesapeaki</name>
    <name type="common">Clam parasite</name>
    <name type="synonym">Perkinsus andrewsi</name>
    <dbReference type="NCBI Taxonomy" id="330153"/>
    <lineage>
        <taxon>Eukaryota</taxon>
        <taxon>Sar</taxon>
        <taxon>Alveolata</taxon>
        <taxon>Perkinsozoa</taxon>
        <taxon>Perkinsea</taxon>
        <taxon>Perkinsida</taxon>
        <taxon>Perkinsidae</taxon>
        <taxon>Perkinsus</taxon>
    </lineage>
</organism>
<dbReference type="PRINTS" id="PR00753">
    <property type="entry name" value="ACCSYNTHASE"/>
</dbReference>
<dbReference type="Gene3D" id="3.90.1150.10">
    <property type="entry name" value="Aspartate Aminotransferase, domain 1"/>
    <property type="match status" value="1"/>
</dbReference>
<keyword evidence="2" id="KW-0663">Pyridoxal phosphate</keyword>
<reference evidence="4 5" key="1">
    <citation type="submission" date="2020-04" db="EMBL/GenBank/DDBJ databases">
        <title>Perkinsus chesapeaki whole genome sequence.</title>
        <authorList>
            <person name="Bogema D.R."/>
        </authorList>
    </citation>
    <scope>NUCLEOTIDE SEQUENCE [LARGE SCALE GENOMIC DNA]</scope>
    <source>
        <strain evidence="4">ATCC PRA-425</strain>
    </source>
</reference>
<dbReference type="PROSITE" id="PS00105">
    <property type="entry name" value="AA_TRANSFER_CLASS_1"/>
    <property type="match status" value="1"/>
</dbReference>
<evidence type="ECO:0000313" key="4">
    <source>
        <dbReference type="EMBL" id="KAF4662405.1"/>
    </source>
</evidence>
<dbReference type="EMBL" id="JAAPAO010000347">
    <property type="protein sequence ID" value="KAF4662405.1"/>
    <property type="molecule type" value="Genomic_DNA"/>
</dbReference>
<name>A0A7J6LSW5_PERCH</name>
<dbReference type="PANTHER" id="PTHR43795:SF39">
    <property type="entry name" value="AMINOTRANSFERASE CLASS I_CLASSII DOMAIN-CONTAINING PROTEIN"/>
    <property type="match status" value="1"/>
</dbReference>
<protein>
    <recommendedName>
        <fullName evidence="3">Aminotransferase class I/classII large domain-containing protein</fullName>
    </recommendedName>
</protein>
<dbReference type="OrthoDB" id="410912at2759"/>
<dbReference type="InterPro" id="IPR050478">
    <property type="entry name" value="Ethylene_sulfur-biosynth"/>
</dbReference>
<keyword evidence="5" id="KW-1185">Reference proteome</keyword>
<dbReference type="SUPFAM" id="SSF53383">
    <property type="entry name" value="PLP-dependent transferases"/>
    <property type="match status" value="1"/>
</dbReference>
<dbReference type="InterPro" id="IPR015424">
    <property type="entry name" value="PyrdxlP-dep_Trfase"/>
</dbReference>
<comment type="caution">
    <text evidence="4">The sequence shown here is derived from an EMBL/GenBank/DDBJ whole genome shotgun (WGS) entry which is preliminary data.</text>
</comment>
<dbReference type="GO" id="GO:0030170">
    <property type="term" value="F:pyridoxal phosphate binding"/>
    <property type="evidence" value="ECO:0007669"/>
    <property type="project" value="InterPro"/>
</dbReference>
<dbReference type="InterPro" id="IPR004839">
    <property type="entry name" value="Aminotransferase_I/II_large"/>
</dbReference>
<dbReference type="AlphaFoldDB" id="A0A7J6LSW5"/>
<dbReference type="Proteomes" id="UP000591131">
    <property type="component" value="Unassembled WGS sequence"/>
</dbReference>
<evidence type="ECO:0000256" key="2">
    <source>
        <dbReference type="ARBA" id="ARBA00022898"/>
    </source>
</evidence>
<dbReference type="PANTHER" id="PTHR43795">
    <property type="entry name" value="BIFUNCTIONAL ASPARTATE AMINOTRANSFERASE AND GLUTAMATE/ASPARTATE-PREPHENATE AMINOTRANSFERASE-RELATED"/>
    <property type="match status" value="1"/>
</dbReference>
<proteinExistence type="inferred from homology"/>
<dbReference type="InterPro" id="IPR015422">
    <property type="entry name" value="PyrdxlP-dep_Trfase_small"/>
</dbReference>
<accession>A0A7J6LSW5</accession>
<evidence type="ECO:0000256" key="1">
    <source>
        <dbReference type="ARBA" id="ARBA00007441"/>
    </source>
</evidence>
<evidence type="ECO:0000313" key="5">
    <source>
        <dbReference type="Proteomes" id="UP000591131"/>
    </source>
</evidence>